<dbReference type="RefSeq" id="WP_005602804.1">
    <property type="nucleotide sequence ID" value="NZ_QSIQ01000003.1"/>
</dbReference>
<dbReference type="InterPro" id="IPR049222">
    <property type="entry name" value="DUF6870"/>
</dbReference>
<name>A0A396AF95_9FIRM</name>
<evidence type="ECO:0000313" key="3">
    <source>
        <dbReference type="Proteomes" id="UP000266391"/>
    </source>
</evidence>
<dbReference type="EMBL" id="QSIQ01000003">
    <property type="protein sequence ID" value="RHD05472.1"/>
    <property type="molecule type" value="Genomic_DNA"/>
</dbReference>
<comment type="caution">
    <text evidence="2">The sequence shown here is derived from an EMBL/GenBank/DDBJ whole genome shotgun (WGS) entry which is preliminary data.</text>
</comment>
<proteinExistence type="predicted"/>
<evidence type="ECO:0000259" key="1">
    <source>
        <dbReference type="Pfam" id="PF21757"/>
    </source>
</evidence>
<protein>
    <recommendedName>
        <fullName evidence="1">DUF6870 domain-containing protein</fullName>
    </recommendedName>
</protein>
<dbReference type="GeneID" id="75163196"/>
<evidence type="ECO:0000313" key="2">
    <source>
        <dbReference type="EMBL" id="RHD05472.1"/>
    </source>
</evidence>
<sequence length="82" mass="9097">MTVEQLDKISAQRLEDVDIDTLVEVNSIKYADGMPVEKKVAGMIAKTGNPYFRRSGKSKIKISFSDNGESLKDNYIAMLANV</sequence>
<feature type="domain" description="DUF6870" evidence="1">
    <location>
        <begin position="11"/>
        <end position="78"/>
    </location>
</feature>
<reference evidence="2 3" key="1">
    <citation type="submission" date="2018-08" db="EMBL/GenBank/DDBJ databases">
        <title>A genome reference for cultivated species of the human gut microbiota.</title>
        <authorList>
            <person name="Zou Y."/>
            <person name="Xue W."/>
            <person name="Luo G."/>
        </authorList>
    </citation>
    <scope>NUCLEOTIDE SEQUENCE [LARGE SCALE GENOMIC DNA]</scope>
    <source>
        <strain evidence="2 3">AM32-8LB</strain>
    </source>
</reference>
<gene>
    <name evidence="2" type="ORF">DW813_03825</name>
</gene>
<organism evidence="2 3">
    <name type="scientific">Roseburia inulinivorans</name>
    <dbReference type="NCBI Taxonomy" id="360807"/>
    <lineage>
        <taxon>Bacteria</taxon>
        <taxon>Bacillati</taxon>
        <taxon>Bacillota</taxon>
        <taxon>Clostridia</taxon>
        <taxon>Lachnospirales</taxon>
        <taxon>Lachnospiraceae</taxon>
        <taxon>Roseburia</taxon>
    </lineage>
</organism>
<dbReference type="Proteomes" id="UP000266391">
    <property type="component" value="Unassembled WGS sequence"/>
</dbReference>
<dbReference type="AlphaFoldDB" id="A0A396AF95"/>
<dbReference type="Pfam" id="PF21757">
    <property type="entry name" value="DUF6870"/>
    <property type="match status" value="1"/>
</dbReference>
<accession>A0A396AF95</accession>